<name>A0A0B0NCF4_GOSAR</name>
<dbReference type="AlphaFoldDB" id="A0A0B0NCF4"/>
<accession>A0A0B0NCF4</accession>
<protein>
    <submittedName>
        <fullName evidence="1">Uncharacterized protein</fullName>
    </submittedName>
</protein>
<dbReference type="Proteomes" id="UP000032142">
    <property type="component" value="Unassembled WGS sequence"/>
</dbReference>
<evidence type="ECO:0000313" key="2">
    <source>
        <dbReference type="Proteomes" id="UP000032142"/>
    </source>
</evidence>
<evidence type="ECO:0000313" key="1">
    <source>
        <dbReference type="EMBL" id="KHG10535.1"/>
    </source>
</evidence>
<keyword evidence="2" id="KW-1185">Reference proteome</keyword>
<organism evidence="1 2">
    <name type="scientific">Gossypium arboreum</name>
    <name type="common">Tree cotton</name>
    <name type="synonym">Gossypium nanking</name>
    <dbReference type="NCBI Taxonomy" id="29729"/>
    <lineage>
        <taxon>Eukaryota</taxon>
        <taxon>Viridiplantae</taxon>
        <taxon>Streptophyta</taxon>
        <taxon>Embryophyta</taxon>
        <taxon>Tracheophyta</taxon>
        <taxon>Spermatophyta</taxon>
        <taxon>Magnoliopsida</taxon>
        <taxon>eudicotyledons</taxon>
        <taxon>Gunneridae</taxon>
        <taxon>Pentapetalae</taxon>
        <taxon>rosids</taxon>
        <taxon>malvids</taxon>
        <taxon>Malvales</taxon>
        <taxon>Malvaceae</taxon>
        <taxon>Malvoideae</taxon>
        <taxon>Gossypium</taxon>
    </lineage>
</organism>
<proteinExistence type="predicted"/>
<dbReference type="EMBL" id="KN394111">
    <property type="protein sequence ID" value="KHG10535.1"/>
    <property type="molecule type" value="Genomic_DNA"/>
</dbReference>
<gene>
    <name evidence="1" type="ORF">F383_37443</name>
</gene>
<sequence length="42" mass="5032">MQNTLTYQLTTFIQLNYNNKTSQFPATKHFNLQYLNTSIYNI</sequence>
<reference evidence="2" key="1">
    <citation type="submission" date="2014-09" db="EMBL/GenBank/DDBJ databases">
        <authorList>
            <person name="Mudge J."/>
            <person name="Ramaraj T."/>
            <person name="Lindquist I.E."/>
            <person name="Bharti A.K."/>
            <person name="Sundararajan A."/>
            <person name="Cameron C.T."/>
            <person name="Woodward J.E."/>
            <person name="May G.D."/>
            <person name="Brubaker C."/>
            <person name="Broadhvest J."/>
            <person name="Wilkins T.A."/>
        </authorList>
    </citation>
    <scope>NUCLEOTIDE SEQUENCE</scope>
    <source>
        <strain evidence="2">cv. AKA8401</strain>
    </source>
</reference>